<dbReference type="SUPFAM" id="SSF47413">
    <property type="entry name" value="lambda repressor-like DNA-binding domains"/>
    <property type="match status" value="1"/>
</dbReference>
<gene>
    <name evidence="1" type="ORF">PY650_36240</name>
</gene>
<keyword evidence="2" id="KW-1185">Reference proteome</keyword>
<name>A0ABT7KRY3_9HYPH</name>
<dbReference type="CDD" id="cd00093">
    <property type="entry name" value="HTH_XRE"/>
    <property type="match status" value="1"/>
</dbReference>
<sequence length="81" mass="8445">MISGDQVRMARAALKWGVRDLAKHAAVTAATVTRIEAGRAGHAATMQAIQYAFEKAGIEFISENGGGAGVRFAKPKADGSE</sequence>
<dbReference type="EMBL" id="JARFYN010000129">
    <property type="protein sequence ID" value="MDL2410885.1"/>
    <property type="molecule type" value="Genomic_DNA"/>
</dbReference>
<proteinExistence type="predicted"/>
<protein>
    <submittedName>
        <fullName evidence="1">Helix-turn-helix transcriptional regulator</fullName>
    </submittedName>
</protein>
<evidence type="ECO:0000313" key="1">
    <source>
        <dbReference type="EMBL" id="MDL2410885.1"/>
    </source>
</evidence>
<comment type="caution">
    <text evidence="1">The sequence shown here is derived from an EMBL/GenBank/DDBJ whole genome shotgun (WGS) entry which is preliminary data.</text>
</comment>
<reference evidence="1" key="1">
    <citation type="submission" date="2023-06" db="EMBL/GenBank/DDBJ databases">
        <title>Phylogenetic Diversity of Rhizobium strains.</title>
        <authorList>
            <person name="Moura F.T."/>
            <person name="Helene L.C.F."/>
            <person name="Hungria M."/>
        </authorList>
    </citation>
    <scope>NUCLEOTIDE SEQUENCE</scope>
    <source>
        <strain evidence="1">CCGE524</strain>
    </source>
</reference>
<dbReference type="Gene3D" id="1.10.260.40">
    <property type="entry name" value="lambda repressor-like DNA-binding domains"/>
    <property type="match status" value="1"/>
</dbReference>
<accession>A0ABT7KRY3</accession>
<dbReference type="InterPro" id="IPR010982">
    <property type="entry name" value="Lambda_DNA-bd_dom_sf"/>
</dbReference>
<dbReference type="InterPro" id="IPR001387">
    <property type="entry name" value="Cro/C1-type_HTH"/>
</dbReference>
<evidence type="ECO:0000313" key="2">
    <source>
        <dbReference type="Proteomes" id="UP001172630"/>
    </source>
</evidence>
<dbReference type="Pfam" id="PF13560">
    <property type="entry name" value="HTH_31"/>
    <property type="match status" value="1"/>
</dbReference>
<organism evidence="1 2">
    <name type="scientific">Rhizobium calliandrae</name>
    <dbReference type="NCBI Taxonomy" id="1312182"/>
    <lineage>
        <taxon>Bacteria</taxon>
        <taxon>Pseudomonadati</taxon>
        <taxon>Pseudomonadota</taxon>
        <taxon>Alphaproteobacteria</taxon>
        <taxon>Hyphomicrobiales</taxon>
        <taxon>Rhizobiaceae</taxon>
        <taxon>Rhizobium/Agrobacterium group</taxon>
        <taxon>Rhizobium</taxon>
    </lineage>
</organism>
<dbReference type="Proteomes" id="UP001172630">
    <property type="component" value="Unassembled WGS sequence"/>
</dbReference>
<dbReference type="RefSeq" id="WP_285884898.1">
    <property type="nucleotide sequence ID" value="NZ_JARFYN010000129.1"/>
</dbReference>